<organism evidence="3 4">
    <name type="scientific">Kocuria sediminis</name>
    <dbReference type="NCBI Taxonomy" id="1038857"/>
    <lineage>
        <taxon>Bacteria</taxon>
        <taxon>Bacillati</taxon>
        <taxon>Actinomycetota</taxon>
        <taxon>Actinomycetes</taxon>
        <taxon>Micrococcales</taxon>
        <taxon>Micrococcaceae</taxon>
        <taxon>Kocuria</taxon>
    </lineage>
</organism>
<comment type="caution">
    <text evidence="3">The sequence shown here is derived from an EMBL/GenBank/DDBJ whole genome shotgun (WGS) entry which is preliminary data.</text>
</comment>
<evidence type="ECO:0000256" key="2">
    <source>
        <dbReference type="SAM" id="Phobius"/>
    </source>
</evidence>
<evidence type="ECO:0000313" key="3">
    <source>
        <dbReference type="EMBL" id="MUN64894.1"/>
    </source>
</evidence>
<dbReference type="EMBL" id="WOGU01000023">
    <property type="protein sequence ID" value="MUN64894.1"/>
    <property type="molecule type" value="Genomic_DNA"/>
</dbReference>
<dbReference type="AlphaFoldDB" id="A0A6N8GVR1"/>
<name>A0A6N8GVR1_9MICC</name>
<sequence>MTGSPRAAHRTRWGAPSAPRRTPRWVTWGAASVLALVLVWLLACWAVLQHPRTDEPSRSDALFVLGPPDRTRLTEAQRLMDAGVAPVLVVADPGAEDLGEASGRTYYARAQQVCAAEHAYEVICFRPDPSTTQGEALQLRELSEQRDWNHVSALTYRQHVTRSRLILGRCYAGELDVLAFDYPEVPRGLLREFAYQSGGFAKAALTPGCDQQLPWRPKSLD</sequence>
<proteinExistence type="predicted"/>
<keyword evidence="4" id="KW-1185">Reference proteome</keyword>
<feature type="transmembrane region" description="Helical" evidence="2">
    <location>
        <begin position="25"/>
        <end position="48"/>
    </location>
</feature>
<evidence type="ECO:0000313" key="4">
    <source>
        <dbReference type="Proteomes" id="UP000436989"/>
    </source>
</evidence>
<keyword evidence="2" id="KW-0812">Transmembrane</keyword>
<dbReference type="RefSeq" id="WP_156270765.1">
    <property type="nucleotide sequence ID" value="NZ_WOGU01000023.1"/>
</dbReference>
<feature type="region of interest" description="Disordered" evidence="1">
    <location>
        <begin position="1"/>
        <end position="20"/>
    </location>
</feature>
<dbReference type="Proteomes" id="UP000436989">
    <property type="component" value="Unassembled WGS sequence"/>
</dbReference>
<accession>A0A6N8GVR1</accession>
<keyword evidence="2" id="KW-0472">Membrane</keyword>
<gene>
    <name evidence="3" type="ORF">GMA12_17400</name>
</gene>
<protein>
    <submittedName>
        <fullName evidence="3">YdcF family protein</fullName>
    </submittedName>
</protein>
<keyword evidence="2" id="KW-1133">Transmembrane helix</keyword>
<reference evidence="3 4" key="1">
    <citation type="submission" date="2019-12" db="EMBL/GenBank/DDBJ databases">
        <authorList>
            <person name="Shi Y."/>
        </authorList>
    </citation>
    <scope>NUCLEOTIDE SEQUENCE [LARGE SCALE GENOMIC DNA]</scope>
    <source>
        <strain evidence="3 4">JCM 17929</strain>
    </source>
</reference>
<evidence type="ECO:0000256" key="1">
    <source>
        <dbReference type="SAM" id="MobiDB-lite"/>
    </source>
</evidence>